<dbReference type="PANTHER" id="PTHR24321:SF14">
    <property type="entry name" value="SHORT-CHAIN TYPE DEHYDROGENASE_REDUCTASE BLR2146-RELATED"/>
    <property type="match status" value="1"/>
</dbReference>
<dbReference type="InterPro" id="IPR002347">
    <property type="entry name" value="SDR_fam"/>
</dbReference>
<dbReference type="OrthoDB" id="5457012at2"/>
<evidence type="ECO:0000256" key="2">
    <source>
        <dbReference type="ARBA" id="ARBA00023002"/>
    </source>
</evidence>
<dbReference type="CDD" id="cd05233">
    <property type="entry name" value="SDR_c"/>
    <property type="match status" value="1"/>
</dbReference>
<sequence length="255" mass="26344">MTNLTGKTAFITGAGIGIGRAAALLFAERGARVIIADVDTNNGGETEALIRDAGGDALFIPTDVSDEASVQQALDLTMARHGRLDILYNNAGGSSSRDGKVTDVSIDEFWRTMRVDLFGTFLCCRLAIPHMIADGGGAIVNTTSTVALRGIANTDAYTCAKGGVLALTQSMAVNYADDNIRVNAIAPGGIRTERVLKKLEAVPHLAQGKSGHLLGLGTSRDPAAAALFLASDDAAYITGIVLAVDGGWTTVGPAI</sequence>
<dbReference type="EMBL" id="NWUF01000029">
    <property type="protein sequence ID" value="PCE40354.1"/>
    <property type="molecule type" value="Genomic_DNA"/>
</dbReference>
<keyword evidence="2" id="KW-0560">Oxidoreductase</keyword>
<evidence type="ECO:0000256" key="1">
    <source>
        <dbReference type="ARBA" id="ARBA00006484"/>
    </source>
</evidence>
<comment type="caution">
    <text evidence="3">The sequence shown here is derived from an EMBL/GenBank/DDBJ whole genome shotgun (WGS) entry which is preliminary data.</text>
</comment>
<proteinExistence type="inferred from homology"/>
<dbReference type="PRINTS" id="PR00080">
    <property type="entry name" value="SDRFAMILY"/>
</dbReference>
<dbReference type="Proteomes" id="UP000218934">
    <property type="component" value="Unassembled WGS sequence"/>
</dbReference>
<dbReference type="Gene3D" id="3.40.50.720">
    <property type="entry name" value="NAD(P)-binding Rossmann-like Domain"/>
    <property type="match status" value="1"/>
</dbReference>
<comment type="similarity">
    <text evidence="1">Belongs to the short-chain dehydrogenases/reductases (SDR) family.</text>
</comment>
<protein>
    <submittedName>
        <fullName evidence="3">3-oxoacyl-ACP reductase</fullName>
    </submittedName>
</protein>
<dbReference type="InterPro" id="IPR036291">
    <property type="entry name" value="NAD(P)-bd_dom_sf"/>
</dbReference>
<gene>
    <name evidence="3" type="ORF">COO09_20450</name>
</gene>
<evidence type="ECO:0000313" key="4">
    <source>
        <dbReference type="Proteomes" id="UP000218934"/>
    </source>
</evidence>
<dbReference type="PANTHER" id="PTHR24321">
    <property type="entry name" value="DEHYDROGENASES, SHORT CHAIN"/>
    <property type="match status" value="1"/>
</dbReference>
<dbReference type="InterPro" id="IPR020904">
    <property type="entry name" value="Sc_DH/Rdtase_CS"/>
</dbReference>
<name>A0A2A4FRL5_9SPHN</name>
<dbReference type="KEGG" id="rdi:CMV14_19995"/>
<organism evidence="3 4">
    <name type="scientific">Rhizorhabdus dicambivorans</name>
    <dbReference type="NCBI Taxonomy" id="1850238"/>
    <lineage>
        <taxon>Bacteria</taxon>
        <taxon>Pseudomonadati</taxon>
        <taxon>Pseudomonadota</taxon>
        <taxon>Alphaproteobacteria</taxon>
        <taxon>Sphingomonadales</taxon>
        <taxon>Sphingomonadaceae</taxon>
        <taxon>Rhizorhabdus</taxon>
    </lineage>
</organism>
<dbReference type="SUPFAM" id="SSF51735">
    <property type="entry name" value="NAD(P)-binding Rossmann-fold domains"/>
    <property type="match status" value="1"/>
</dbReference>
<dbReference type="Pfam" id="PF13561">
    <property type="entry name" value="adh_short_C2"/>
    <property type="match status" value="1"/>
</dbReference>
<dbReference type="PRINTS" id="PR00081">
    <property type="entry name" value="GDHRDH"/>
</dbReference>
<dbReference type="AlphaFoldDB" id="A0A2A4FRL5"/>
<dbReference type="FunFam" id="3.40.50.720:FF:000084">
    <property type="entry name" value="Short-chain dehydrogenase reductase"/>
    <property type="match status" value="1"/>
</dbReference>
<accession>A0A2A4FRL5</accession>
<evidence type="ECO:0000313" key="3">
    <source>
        <dbReference type="EMBL" id="PCE40354.1"/>
    </source>
</evidence>
<reference evidence="3 4" key="1">
    <citation type="submission" date="2017-09" db="EMBL/GenBank/DDBJ databases">
        <title>The Catabolism of 3,6-Dichlorosalicylic acid is Initiated by the Cytochrome P450 Monooxygenase DsmABC in Rhizorhabdus dicambivorans Ndbn-20.</title>
        <authorList>
            <person name="Na L."/>
        </authorList>
    </citation>
    <scope>NUCLEOTIDE SEQUENCE [LARGE SCALE GENOMIC DNA]</scope>
    <source>
        <strain evidence="3 4">Ndbn-20m</strain>
    </source>
</reference>
<dbReference type="RefSeq" id="WP_066966228.1">
    <property type="nucleotide sequence ID" value="NZ_CP023449.1"/>
</dbReference>
<dbReference type="GO" id="GO:0016491">
    <property type="term" value="F:oxidoreductase activity"/>
    <property type="evidence" value="ECO:0007669"/>
    <property type="project" value="UniProtKB-KW"/>
</dbReference>
<dbReference type="PROSITE" id="PS00061">
    <property type="entry name" value="ADH_SHORT"/>
    <property type="match status" value="1"/>
</dbReference>
<keyword evidence="4" id="KW-1185">Reference proteome</keyword>